<feature type="domain" description="Rhodanese" evidence="2">
    <location>
        <begin position="149"/>
        <end position="250"/>
    </location>
</feature>
<evidence type="ECO:0000256" key="1">
    <source>
        <dbReference type="SAM" id="MobiDB-lite"/>
    </source>
</evidence>
<accession>A0AAD3S111</accession>
<evidence type="ECO:0000259" key="2">
    <source>
        <dbReference type="PROSITE" id="PS50206"/>
    </source>
</evidence>
<dbReference type="InterPro" id="IPR036873">
    <property type="entry name" value="Rhodanese-like_dom_sf"/>
</dbReference>
<dbReference type="InterPro" id="IPR001763">
    <property type="entry name" value="Rhodanese-like_dom"/>
</dbReference>
<organism evidence="3 4">
    <name type="scientific">Nepenthes gracilis</name>
    <name type="common">Slender pitcher plant</name>
    <dbReference type="NCBI Taxonomy" id="150966"/>
    <lineage>
        <taxon>Eukaryota</taxon>
        <taxon>Viridiplantae</taxon>
        <taxon>Streptophyta</taxon>
        <taxon>Embryophyta</taxon>
        <taxon>Tracheophyta</taxon>
        <taxon>Spermatophyta</taxon>
        <taxon>Magnoliopsida</taxon>
        <taxon>eudicotyledons</taxon>
        <taxon>Gunneridae</taxon>
        <taxon>Pentapetalae</taxon>
        <taxon>Caryophyllales</taxon>
        <taxon>Nepenthaceae</taxon>
        <taxon>Nepenthes</taxon>
    </lineage>
</organism>
<feature type="compositionally biased region" description="Polar residues" evidence="1">
    <location>
        <begin position="311"/>
        <end position="320"/>
    </location>
</feature>
<evidence type="ECO:0000313" key="4">
    <source>
        <dbReference type="Proteomes" id="UP001279734"/>
    </source>
</evidence>
<protein>
    <recommendedName>
        <fullName evidence="2">Rhodanese domain-containing protein</fullName>
    </recommendedName>
</protein>
<sequence length="320" mass="35685">MESLSFWLSSSPRLRPHELTPKITQNPLPFNLRETHVHSGENTSQNLTPTNSLSSKTTLKSHMSLPLSVGVLSLPLPSFASEIAASAQQSSDKINIESILLSIDDFFNRNPFFVAGVTAIWLIVIPLTQSFLRKYKYISAIDAFRKLRDEPNAQLLDIRDEKSLAFLGSPNLKILNKDVVQVRFSESDDGFVKEVLEKFVDPQNTVVCILDNFDGNSFKVAELLFKNGFKEAYAIEGGVRGKEGWQEIQEDLLPPSVHIYRKKKVKKPQQHEVKGGVYQLSEGKINASASKTDPKDKTDEIDNSYYAGTEPASSPSTSKP</sequence>
<dbReference type="PROSITE" id="PS50206">
    <property type="entry name" value="RHODANESE_3"/>
    <property type="match status" value="1"/>
</dbReference>
<evidence type="ECO:0000313" key="3">
    <source>
        <dbReference type="EMBL" id="GMH02423.1"/>
    </source>
</evidence>
<proteinExistence type="predicted"/>
<dbReference type="Proteomes" id="UP001279734">
    <property type="component" value="Unassembled WGS sequence"/>
</dbReference>
<dbReference type="Gene3D" id="3.40.250.10">
    <property type="entry name" value="Rhodanese-like domain"/>
    <property type="match status" value="1"/>
</dbReference>
<gene>
    <name evidence="3" type="ORF">Nepgr_004262</name>
</gene>
<name>A0AAD3S111_NEPGR</name>
<keyword evidence="4" id="KW-1185">Reference proteome</keyword>
<dbReference type="EMBL" id="BSYO01000003">
    <property type="protein sequence ID" value="GMH02423.1"/>
    <property type="molecule type" value="Genomic_DNA"/>
</dbReference>
<reference evidence="3" key="1">
    <citation type="submission" date="2023-05" db="EMBL/GenBank/DDBJ databases">
        <title>Nepenthes gracilis genome sequencing.</title>
        <authorList>
            <person name="Fukushima K."/>
        </authorList>
    </citation>
    <scope>NUCLEOTIDE SEQUENCE</scope>
    <source>
        <strain evidence="3">SING2019-196</strain>
    </source>
</reference>
<dbReference type="SUPFAM" id="SSF52821">
    <property type="entry name" value="Rhodanese/Cell cycle control phosphatase"/>
    <property type="match status" value="1"/>
</dbReference>
<dbReference type="InterPro" id="IPR044240">
    <property type="entry name" value="STR4-like"/>
</dbReference>
<dbReference type="PANTHER" id="PTHR47377:SF3">
    <property type="entry name" value="RHODANESE-LIKE DOMAIN-CONTAINING PROTEIN 4A, CHLOROPLASTIC"/>
    <property type="match status" value="1"/>
</dbReference>
<comment type="caution">
    <text evidence="3">The sequence shown here is derived from an EMBL/GenBank/DDBJ whole genome shotgun (WGS) entry which is preliminary data.</text>
</comment>
<feature type="region of interest" description="Disordered" evidence="1">
    <location>
        <begin position="284"/>
        <end position="320"/>
    </location>
</feature>
<dbReference type="AlphaFoldDB" id="A0AAD3S111"/>
<dbReference type="PANTHER" id="PTHR47377">
    <property type="entry name" value="RHODANESE-LIKE DOMAIN-CONTAINING PROTEIN 4, CHLOROPLASTIC"/>
    <property type="match status" value="1"/>
</dbReference>